<feature type="transmembrane region" description="Helical" evidence="1">
    <location>
        <begin position="119"/>
        <end position="140"/>
    </location>
</feature>
<feature type="transmembrane region" description="Helical" evidence="1">
    <location>
        <begin position="210"/>
        <end position="234"/>
    </location>
</feature>
<protein>
    <submittedName>
        <fullName evidence="2">Uncharacterized protein</fullName>
    </submittedName>
</protein>
<evidence type="ECO:0000256" key="1">
    <source>
        <dbReference type="SAM" id="Phobius"/>
    </source>
</evidence>
<feature type="transmembrane region" description="Helical" evidence="1">
    <location>
        <begin position="7"/>
        <end position="27"/>
    </location>
</feature>
<comment type="caution">
    <text evidence="2">The sequence shown here is derived from an EMBL/GenBank/DDBJ whole genome shotgun (WGS) entry which is preliminary data.</text>
</comment>
<evidence type="ECO:0000313" key="3">
    <source>
        <dbReference type="Proteomes" id="UP000295163"/>
    </source>
</evidence>
<dbReference type="EMBL" id="SMZT01000001">
    <property type="protein sequence ID" value="TDL46503.1"/>
    <property type="molecule type" value="Genomic_DNA"/>
</dbReference>
<evidence type="ECO:0000313" key="2">
    <source>
        <dbReference type="EMBL" id="TDL46503.1"/>
    </source>
</evidence>
<reference evidence="2 3" key="1">
    <citation type="submission" date="2019-03" db="EMBL/GenBank/DDBJ databases">
        <title>Genome Sequencing and Assembly of Various Microbes Isolated from Partially Reclaimed Soil and Acid Mine Drainage (AMD) Site.</title>
        <authorList>
            <person name="Steinbock B."/>
            <person name="Bechtold R."/>
            <person name="Sevigny J.L."/>
            <person name="Thomas D."/>
            <person name="Cuthill L.R."/>
            <person name="Aveiro Johannsen E.J."/>
            <person name="Thomas K."/>
            <person name="Ghosh A."/>
        </authorList>
    </citation>
    <scope>NUCLEOTIDE SEQUENCE [LARGE SCALE GENOMIC DNA]</scope>
    <source>
        <strain evidence="2 3">S-A3</strain>
    </source>
</reference>
<dbReference type="AlphaFoldDB" id="A0A4V3B3X1"/>
<organism evidence="2 3">
    <name type="scientific">Kocuria rosea</name>
    <name type="common">Deinococcus erythromyxa</name>
    <name type="synonym">Micrococcus rubens</name>
    <dbReference type="NCBI Taxonomy" id="1275"/>
    <lineage>
        <taxon>Bacteria</taxon>
        <taxon>Bacillati</taxon>
        <taxon>Actinomycetota</taxon>
        <taxon>Actinomycetes</taxon>
        <taxon>Micrococcales</taxon>
        <taxon>Micrococcaceae</taxon>
        <taxon>Kocuria</taxon>
    </lineage>
</organism>
<dbReference type="GeneID" id="64345834"/>
<keyword evidence="1" id="KW-0812">Transmembrane</keyword>
<keyword evidence="1" id="KW-0472">Membrane</keyword>
<proteinExistence type="predicted"/>
<name>A0A4V3B3X1_KOCRO</name>
<feature type="transmembrane region" description="Helical" evidence="1">
    <location>
        <begin position="176"/>
        <end position="198"/>
    </location>
</feature>
<dbReference type="Proteomes" id="UP000295163">
    <property type="component" value="Unassembled WGS sequence"/>
</dbReference>
<accession>A0A4V3B3X1</accession>
<feature type="transmembrane region" description="Helical" evidence="1">
    <location>
        <begin position="94"/>
        <end position="113"/>
    </location>
</feature>
<sequence length="241" mass="25023">MVRLIGLAITGIGGGVATVAGMITWIVETIGFAGPLGDVAMLGWLAFPAGLLALAGLVILLADVLVMATATAAPEGAAAPQPSGTQRTVRVLRLGLWAYATFLFLGALSAIAYRVYNPVGIEVGYGVFLLLCAVFFTWGVTRLRGSVVSQGEGANTGEGPASGAVRRAERQVVRQWGMAATGIGAGVVVATFWFSAFIDRFFWSGVLFGPAFFTAFGFAVAACGLVVVLVDGLLRLTGRRY</sequence>
<dbReference type="RefSeq" id="WP_133408782.1">
    <property type="nucleotide sequence ID" value="NZ_SMZT01000001.1"/>
</dbReference>
<gene>
    <name evidence="2" type="ORF">E2R59_00310</name>
</gene>
<keyword evidence="1" id="KW-1133">Transmembrane helix</keyword>
<feature type="transmembrane region" description="Helical" evidence="1">
    <location>
        <begin position="47"/>
        <end position="73"/>
    </location>
</feature>